<keyword evidence="3" id="KW-1185">Reference proteome</keyword>
<evidence type="ECO:0000313" key="3">
    <source>
        <dbReference type="Proteomes" id="UP000326396"/>
    </source>
</evidence>
<reference evidence="2 3" key="1">
    <citation type="submission" date="2019-05" db="EMBL/GenBank/DDBJ databases">
        <title>Mikania micrantha, genome provides insights into the molecular mechanism of rapid growth.</title>
        <authorList>
            <person name="Liu B."/>
        </authorList>
    </citation>
    <scope>NUCLEOTIDE SEQUENCE [LARGE SCALE GENOMIC DNA]</scope>
    <source>
        <strain evidence="2">NLD-2019</strain>
        <tissue evidence="2">Leaf</tissue>
    </source>
</reference>
<dbReference type="AlphaFoldDB" id="A0A5N6NKJ6"/>
<evidence type="ECO:0000256" key="1">
    <source>
        <dbReference type="SAM" id="MobiDB-lite"/>
    </source>
</evidence>
<accession>A0A5N6NKJ6</accession>
<name>A0A5N6NKJ6_9ASTR</name>
<comment type="caution">
    <text evidence="2">The sequence shown here is derived from an EMBL/GenBank/DDBJ whole genome shotgun (WGS) entry which is preliminary data.</text>
</comment>
<proteinExistence type="predicted"/>
<sequence>MENDNINKANKRAGPSQGTRSKKIVETTESSHSIEVTKNDTPPISYEKQRENEMETRLQDLIAAGIEKAMPKIINGVAKAVRKEKNAEKVDSKSSKSKQEKEEKSKTKEKIPSESKSTYNVSDSSDFHDSSHSSYDSNQKE</sequence>
<dbReference type="EMBL" id="SZYD01000010">
    <property type="protein sequence ID" value="KAD4981787.1"/>
    <property type="molecule type" value="Genomic_DNA"/>
</dbReference>
<feature type="compositionally biased region" description="Polar residues" evidence="1">
    <location>
        <begin position="27"/>
        <end position="42"/>
    </location>
</feature>
<gene>
    <name evidence="2" type="ORF">E3N88_18458</name>
</gene>
<feature type="compositionally biased region" description="Low complexity" evidence="1">
    <location>
        <begin position="132"/>
        <end position="141"/>
    </location>
</feature>
<dbReference type="Proteomes" id="UP000326396">
    <property type="component" value="Linkage Group LG18"/>
</dbReference>
<organism evidence="2 3">
    <name type="scientific">Mikania micrantha</name>
    <name type="common">bitter vine</name>
    <dbReference type="NCBI Taxonomy" id="192012"/>
    <lineage>
        <taxon>Eukaryota</taxon>
        <taxon>Viridiplantae</taxon>
        <taxon>Streptophyta</taxon>
        <taxon>Embryophyta</taxon>
        <taxon>Tracheophyta</taxon>
        <taxon>Spermatophyta</taxon>
        <taxon>Magnoliopsida</taxon>
        <taxon>eudicotyledons</taxon>
        <taxon>Gunneridae</taxon>
        <taxon>Pentapetalae</taxon>
        <taxon>asterids</taxon>
        <taxon>campanulids</taxon>
        <taxon>Asterales</taxon>
        <taxon>Asteraceae</taxon>
        <taxon>Asteroideae</taxon>
        <taxon>Heliantheae alliance</taxon>
        <taxon>Eupatorieae</taxon>
        <taxon>Mikania</taxon>
    </lineage>
</organism>
<feature type="compositionally biased region" description="Basic and acidic residues" evidence="1">
    <location>
        <begin position="81"/>
        <end position="113"/>
    </location>
</feature>
<evidence type="ECO:0000313" key="2">
    <source>
        <dbReference type="EMBL" id="KAD4981787.1"/>
    </source>
</evidence>
<feature type="region of interest" description="Disordered" evidence="1">
    <location>
        <begin position="81"/>
        <end position="141"/>
    </location>
</feature>
<feature type="region of interest" description="Disordered" evidence="1">
    <location>
        <begin position="1"/>
        <end position="53"/>
    </location>
</feature>
<protein>
    <submittedName>
        <fullName evidence="2">Uncharacterized protein</fullName>
    </submittedName>
</protein>